<dbReference type="PRINTS" id="PR00463">
    <property type="entry name" value="EP450I"/>
</dbReference>
<evidence type="ECO:0000256" key="8">
    <source>
        <dbReference type="ARBA" id="ARBA00022848"/>
    </source>
</evidence>
<evidence type="ECO:0000256" key="3">
    <source>
        <dbReference type="ARBA" id="ARBA00004406"/>
    </source>
</evidence>
<keyword evidence="5 13" id="KW-0349">Heme</keyword>
<keyword evidence="6 13" id="KW-0479">Metal-binding</keyword>
<feature type="binding site" description="axial binding residue" evidence="13">
    <location>
        <position position="434"/>
    </location>
    <ligand>
        <name>heme</name>
        <dbReference type="ChEBI" id="CHEBI:30413"/>
    </ligand>
    <ligandPart>
        <name>Fe</name>
        <dbReference type="ChEBI" id="CHEBI:18248"/>
    </ligandPart>
</feature>
<evidence type="ECO:0000256" key="5">
    <source>
        <dbReference type="ARBA" id="ARBA00022617"/>
    </source>
</evidence>
<keyword evidence="7" id="KW-0256">Endoplasmic reticulum</keyword>
<dbReference type="GO" id="GO:0020037">
    <property type="term" value="F:heme binding"/>
    <property type="evidence" value="ECO:0007669"/>
    <property type="project" value="InterPro"/>
</dbReference>
<dbReference type="AlphaFoldDB" id="A0A0T6AZE3"/>
<dbReference type="InterPro" id="IPR036396">
    <property type="entry name" value="Cyt_P450_sf"/>
</dbReference>
<dbReference type="PANTHER" id="PTHR24292:SF45">
    <property type="entry name" value="CYTOCHROME P450 6G1-RELATED"/>
    <property type="match status" value="1"/>
</dbReference>
<evidence type="ECO:0000256" key="6">
    <source>
        <dbReference type="ARBA" id="ARBA00022723"/>
    </source>
</evidence>
<keyword evidence="12" id="KW-0472">Membrane</keyword>
<comment type="similarity">
    <text evidence="4 14">Belongs to the cytochrome P450 family.</text>
</comment>
<keyword evidence="8" id="KW-0492">Microsome</keyword>
<reference evidence="15 16" key="1">
    <citation type="submission" date="2015-09" db="EMBL/GenBank/DDBJ databases">
        <title>Draft genome of the scarab beetle Oryctes borbonicus.</title>
        <authorList>
            <person name="Meyer J.M."/>
            <person name="Markov G.V."/>
            <person name="Baskaran P."/>
            <person name="Herrmann M."/>
            <person name="Sommer R.J."/>
            <person name="Roedelsperger C."/>
        </authorList>
    </citation>
    <scope>NUCLEOTIDE SEQUENCE [LARGE SCALE GENOMIC DNA]</scope>
    <source>
        <strain evidence="15">OB123</strain>
        <tissue evidence="15">Whole animal</tissue>
    </source>
</reference>
<dbReference type="Gene3D" id="1.10.630.10">
    <property type="entry name" value="Cytochrome P450"/>
    <property type="match status" value="1"/>
</dbReference>
<evidence type="ECO:0000256" key="14">
    <source>
        <dbReference type="RuleBase" id="RU000461"/>
    </source>
</evidence>
<dbReference type="InterPro" id="IPR002401">
    <property type="entry name" value="Cyt_P450_E_grp-I"/>
</dbReference>
<dbReference type="InterPro" id="IPR017972">
    <property type="entry name" value="Cyt_P450_CS"/>
</dbReference>
<evidence type="ECO:0000256" key="7">
    <source>
        <dbReference type="ARBA" id="ARBA00022824"/>
    </source>
</evidence>
<dbReference type="SUPFAM" id="SSF48264">
    <property type="entry name" value="Cytochrome P450"/>
    <property type="match status" value="1"/>
</dbReference>
<sequence>MFRIAFLISAIICCVCYAWWKKNKNYWKRRGVPFEKPLPILGNMLDVVLMKQNLAEVIGNLYFKYSNEPFFGIWSFTQPHLVLRCPDLIKQVLIQDFDYFVDRNVQCNEKVDAISSSMMFFSKNEKWRFIRRSTTPMFSSGKLKYIYPQIQNIAKNMVPFVGDRDDKVLFIKDVAVKYATEVVCSIAFGIDAHSFQDKDTEFTDIGKGVFEINLRNAIAAATYFSNNSLADIFKIKFIKSSLANFVSQTFMGIVKERYAGNSKRKDLVDLMIKFKNDYNLKEYEIVGQAMQFFLAGYETTSSTITFAICEMSLNKEVQSKLRKEIDASIENNEEFSYYTLKNMSYLHKVVCETLRKYPVVPFLGRTCTRDYQIPHSDVVIEKGAAILIPLLGIHNDPLYFPNPQKFDPERFSNENMAEKHPCTYLPFGDGQRHCIGKRMGLFVVKMALAHLIRNFEFEATEGIQVPFKLSANTFLLATDPIGVHVKKIR</sequence>
<dbReference type="PRINTS" id="PR00385">
    <property type="entry name" value="P450"/>
</dbReference>
<keyword evidence="9 14" id="KW-0560">Oxidoreductase</keyword>
<dbReference type="InterPro" id="IPR001128">
    <property type="entry name" value="Cyt_P450"/>
</dbReference>
<dbReference type="FunFam" id="1.10.630.10:FF:000042">
    <property type="entry name" value="Cytochrome P450"/>
    <property type="match status" value="1"/>
</dbReference>
<comment type="subcellular location">
    <subcellularLocation>
        <location evidence="3">Endoplasmic reticulum membrane</location>
        <topology evidence="3">Peripheral membrane protein</topology>
    </subcellularLocation>
    <subcellularLocation>
        <location evidence="2">Microsome membrane</location>
        <topology evidence="2">Peripheral membrane protein</topology>
    </subcellularLocation>
</comment>
<dbReference type="GO" id="GO:0016705">
    <property type="term" value="F:oxidoreductase activity, acting on paired donors, with incorporation or reduction of molecular oxygen"/>
    <property type="evidence" value="ECO:0007669"/>
    <property type="project" value="InterPro"/>
</dbReference>
<accession>A0A0T6AZE3</accession>
<name>A0A0T6AZE3_9SCAR</name>
<evidence type="ECO:0000313" key="15">
    <source>
        <dbReference type="EMBL" id="KRT80206.1"/>
    </source>
</evidence>
<keyword evidence="10 13" id="KW-0408">Iron</keyword>
<evidence type="ECO:0000256" key="4">
    <source>
        <dbReference type="ARBA" id="ARBA00010617"/>
    </source>
</evidence>
<dbReference type="GO" id="GO:0005789">
    <property type="term" value="C:endoplasmic reticulum membrane"/>
    <property type="evidence" value="ECO:0007669"/>
    <property type="project" value="UniProtKB-SubCell"/>
</dbReference>
<dbReference type="Proteomes" id="UP000051574">
    <property type="component" value="Unassembled WGS sequence"/>
</dbReference>
<dbReference type="CDD" id="cd11056">
    <property type="entry name" value="CYP6-like"/>
    <property type="match status" value="1"/>
</dbReference>
<keyword evidence="16" id="KW-1185">Reference proteome</keyword>
<dbReference type="InterPro" id="IPR050476">
    <property type="entry name" value="Insect_CytP450_Detox"/>
</dbReference>
<evidence type="ECO:0000256" key="10">
    <source>
        <dbReference type="ARBA" id="ARBA00023004"/>
    </source>
</evidence>
<dbReference type="PANTHER" id="PTHR24292">
    <property type="entry name" value="CYTOCHROME P450"/>
    <property type="match status" value="1"/>
</dbReference>
<dbReference type="OrthoDB" id="2789670at2759"/>
<dbReference type="EMBL" id="LJIG01022508">
    <property type="protein sequence ID" value="KRT80206.1"/>
    <property type="molecule type" value="Genomic_DNA"/>
</dbReference>
<organism evidence="15 16">
    <name type="scientific">Oryctes borbonicus</name>
    <dbReference type="NCBI Taxonomy" id="1629725"/>
    <lineage>
        <taxon>Eukaryota</taxon>
        <taxon>Metazoa</taxon>
        <taxon>Ecdysozoa</taxon>
        <taxon>Arthropoda</taxon>
        <taxon>Hexapoda</taxon>
        <taxon>Insecta</taxon>
        <taxon>Pterygota</taxon>
        <taxon>Neoptera</taxon>
        <taxon>Endopterygota</taxon>
        <taxon>Coleoptera</taxon>
        <taxon>Polyphaga</taxon>
        <taxon>Scarabaeiformia</taxon>
        <taxon>Scarabaeidae</taxon>
        <taxon>Dynastinae</taxon>
        <taxon>Oryctes</taxon>
    </lineage>
</organism>
<proteinExistence type="inferred from homology"/>
<evidence type="ECO:0000256" key="1">
    <source>
        <dbReference type="ARBA" id="ARBA00001971"/>
    </source>
</evidence>
<evidence type="ECO:0000256" key="11">
    <source>
        <dbReference type="ARBA" id="ARBA00023033"/>
    </source>
</evidence>
<evidence type="ECO:0000256" key="12">
    <source>
        <dbReference type="ARBA" id="ARBA00023136"/>
    </source>
</evidence>
<evidence type="ECO:0000256" key="2">
    <source>
        <dbReference type="ARBA" id="ARBA00004174"/>
    </source>
</evidence>
<evidence type="ECO:0000313" key="16">
    <source>
        <dbReference type="Proteomes" id="UP000051574"/>
    </source>
</evidence>
<evidence type="ECO:0000256" key="13">
    <source>
        <dbReference type="PIRSR" id="PIRSR602401-1"/>
    </source>
</evidence>
<comment type="caution">
    <text evidence="15">The sequence shown here is derived from an EMBL/GenBank/DDBJ whole genome shotgun (WGS) entry which is preliminary data.</text>
</comment>
<keyword evidence="11 14" id="KW-0503">Monooxygenase</keyword>
<dbReference type="GO" id="GO:0005506">
    <property type="term" value="F:iron ion binding"/>
    <property type="evidence" value="ECO:0007669"/>
    <property type="project" value="InterPro"/>
</dbReference>
<protein>
    <submittedName>
        <fullName evidence="15">Cytochrome P450</fullName>
    </submittedName>
</protein>
<gene>
    <name evidence="15" type="ORF">AMK59_8415</name>
</gene>
<comment type="cofactor">
    <cofactor evidence="1 13">
        <name>heme</name>
        <dbReference type="ChEBI" id="CHEBI:30413"/>
    </cofactor>
</comment>
<dbReference type="Pfam" id="PF00067">
    <property type="entry name" value="p450"/>
    <property type="match status" value="1"/>
</dbReference>
<dbReference type="PROSITE" id="PS00086">
    <property type="entry name" value="CYTOCHROME_P450"/>
    <property type="match status" value="1"/>
</dbReference>
<evidence type="ECO:0000256" key="9">
    <source>
        <dbReference type="ARBA" id="ARBA00023002"/>
    </source>
</evidence>
<dbReference type="GO" id="GO:0004497">
    <property type="term" value="F:monooxygenase activity"/>
    <property type="evidence" value="ECO:0007669"/>
    <property type="project" value="UniProtKB-KW"/>
</dbReference>